<keyword evidence="1" id="KW-0812">Transmembrane</keyword>
<feature type="transmembrane region" description="Helical" evidence="1">
    <location>
        <begin position="6"/>
        <end position="27"/>
    </location>
</feature>
<sequence>MLKNKIWLGIILSIILLVSSITGFAYYKYTQESGDDFYVGTGDKADALEDTNEMRQIIDDLGALLVHSKRDDAYPKNGLFGGTIQIPEAGLKFGNDPANDDIAAYIAGEMTWQTKAELGLDLSLYYLKTAIDSLPEVETIYSKN</sequence>
<accession>X1A5P9</accession>
<name>X1A5P9_9ZZZZ</name>
<proteinExistence type="predicted"/>
<keyword evidence="1" id="KW-1133">Transmembrane helix</keyword>
<keyword evidence="1" id="KW-0472">Membrane</keyword>
<evidence type="ECO:0000256" key="1">
    <source>
        <dbReference type="SAM" id="Phobius"/>
    </source>
</evidence>
<gene>
    <name evidence="2" type="ORF">S01H4_13507</name>
</gene>
<evidence type="ECO:0000313" key="2">
    <source>
        <dbReference type="EMBL" id="GAG55531.1"/>
    </source>
</evidence>
<comment type="caution">
    <text evidence="2">The sequence shown here is derived from an EMBL/GenBank/DDBJ whole genome shotgun (WGS) entry which is preliminary data.</text>
</comment>
<reference evidence="2" key="1">
    <citation type="journal article" date="2014" name="Front. Microbiol.">
        <title>High frequency of phylogenetically diverse reductive dehalogenase-homologous genes in deep subseafloor sedimentary metagenomes.</title>
        <authorList>
            <person name="Kawai M."/>
            <person name="Futagami T."/>
            <person name="Toyoda A."/>
            <person name="Takaki Y."/>
            <person name="Nishi S."/>
            <person name="Hori S."/>
            <person name="Arai W."/>
            <person name="Tsubouchi T."/>
            <person name="Morono Y."/>
            <person name="Uchiyama I."/>
            <person name="Ito T."/>
            <person name="Fujiyama A."/>
            <person name="Inagaki F."/>
            <person name="Takami H."/>
        </authorList>
    </citation>
    <scope>NUCLEOTIDE SEQUENCE</scope>
    <source>
        <strain evidence="2">Expedition CK06-06</strain>
    </source>
</reference>
<feature type="non-terminal residue" evidence="2">
    <location>
        <position position="144"/>
    </location>
</feature>
<protein>
    <submittedName>
        <fullName evidence="2">Uncharacterized protein</fullName>
    </submittedName>
</protein>
<dbReference type="AlphaFoldDB" id="X1A5P9"/>
<organism evidence="2">
    <name type="scientific">marine sediment metagenome</name>
    <dbReference type="NCBI Taxonomy" id="412755"/>
    <lineage>
        <taxon>unclassified sequences</taxon>
        <taxon>metagenomes</taxon>
        <taxon>ecological metagenomes</taxon>
    </lineage>
</organism>
<dbReference type="EMBL" id="BART01005949">
    <property type="protein sequence ID" value="GAG55531.1"/>
    <property type="molecule type" value="Genomic_DNA"/>
</dbReference>